<organism evidence="4 5">
    <name type="scientific">Tessaracoccus bendigoensis DSM 12906</name>
    <dbReference type="NCBI Taxonomy" id="1123357"/>
    <lineage>
        <taxon>Bacteria</taxon>
        <taxon>Bacillati</taxon>
        <taxon>Actinomycetota</taxon>
        <taxon>Actinomycetes</taxon>
        <taxon>Propionibacteriales</taxon>
        <taxon>Propionibacteriaceae</taxon>
        <taxon>Tessaracoccus</taxon>
    </lineage>
</organism>
<evidence type="ECO:0000256" key="1">
    <source>
        <dbReference type="SAM" id="MobiDB-lite"/>
    </source>
</evidence>
<evidence type="ECO:0000259" key="3">
    <source>
        <dbReference type="Pfam" id="PF03703"/>
    </source>
</evidence>
<dbReference type="Proteomes" id="UP000184512">
    <property type="component" value="Unassembled WGS sequence"/>
</dbReference>
<dbReference type="PANTHER" id="PTHR34473:SF3">
    <property type="entry name" value="TRANSMEMBRANE PROTEIN-RELATED"/>
    <property type="match status" value="1"/>
</dbReference>
<keyword evidence="2" id="KW-0472">Membrane</keyword>
<dbReference type="AlphaFoldDB" id="A0A1M6IZ03"/>
<feature type="domain" description="YdbS-like PH" evidence="3">
    <location>
        <begin position="242"/>
        <end position="302"/>
    </location>
</feature>
<feature type="transmembrane region" description="Helical" evidence="2">
    <location>
        <begin position="192"/>
        <end position="215"/>
    </location>
</feature>
<feature type="region of interest" description="Disordered" evidence="1">
    <location>
        <begin position="159"/>
        <end position="180"/>
    </location>
</feature>
<accession>A0A1M6IZ03</accession>
<keyword evidence="5" id="KW-1185">Reference proteome</keyword>
<feature type="transmembrane region" description="Helical" evidence="2">
    <location>
        <begin position="51"/>
        <end position="73"/>
    </location>
</feature>
<dbReference type="InterPro" id="IPR014529">
    <property type="entry name" value="UCP026631"/>
</dbReference>
<dbReference type="OrthoDB" id="3190163at2"/>
<evidence type="ECO:0000313" key="4">
    <source>
        <dbReference type="EMBL" id="SHJ39592.1"/>
    </source>
</evidence>
<gene>
    <name evidence="4" type="ORF">SAMN02745244_02411</name>
</gene>
<name>A0A1M6IZ03_9ACTN</name>
<dbReference type="PIRSF" id="PIRSF026631">
    <property type="entry name" value="UCP026631"/>
    <property type="match status" value="1"/>
</dbReference>
<protein>
    <submittedName>
        <fullName evidence="4">Putative membrane protein</fullName>
    </submittedName>
</protein>
<dbReference type="Pfam" id="PF03703">
    <property type="entry name" value="bPH_2"/>
    <property type="match status" value="3"/>
</dbReference>
<evidence type="ECO:0000256" key="2">
    <source>
        <dbReference type="SAM" id="Phobius"/>
    </source>
</evidence>
<evidence type="ECO:0000313" key="5">
    <source>
        <dbReference type="Proteomes" id="UP000184512"/>
    </source>
</evidence>
<proteinExistence type="predicted"/>
<dbReference type="InterPro" id="IPR005182">
    <property type="entry name" value="YdbS-like_PH"/>
</dbReference>
<keyword evidence="2" id="KW-0812">Transmembrane</keyword>
<dbReference type="RefSeq" id="WP_073188616.1">
    <property type="nucleotide sequence ID" value="NZ_FQZG01000045.1"/>
</dbReference>
<dbReference type="PANTHER" id="PTHR34473">
    <property type="entry name" value="UPF0699 TRANSMEMBRANE PROTEIN YDBS"/>
    <property type="match status" value="1"/>
</dbReference>
<dbReference type="STRING" id="1123357.SAMN02745244_02411"/>
<sequence length="447" mass="48546">MPTEAAPEETPSKIIERPSPLTGLARSGLALAAAAVFLGREFLESDGPVTATPMLLGGIAAVIALFGGISGIITWKTTTFVADEAEFRVERNFINRSSTRVDYTKVQSVDIGQPFIARLLGLAKVHIDVGGAGGVDLAYLRKARAETLREDLIARMRHARSDHRDGAEEPDATTGQEDADESVVVKVPARNLLLGTLVSGGATFSLIIAVTFVVLSVFADTPVTLVAGVIAVGGWLWSQTGRNWGFTMTRRGESLRITRGLLSTTAQGLRPERIQAVAVRQDLLQRLTGLYQVTVTVLGYGDPTSGDDASTNAVVLPYGTWEEVLTVLRAFWSDVDLADIEPNGQPERARWLTPVTFHTHTWGIGRDVMVAQHGLFTQVRSIVPHRRMQSASIEQGPLQRRLRLAGILVHTTDGPVTLQLKHLDEGVARMVFLDQLERARLARLAVE</sequence>
<feature type="domain" description="YdbS-like PH" evidence="3">
    <location>
        <begin position="75"/>
        <end position="150"/>
    </location>
</feature>
<reference evidence="4 5" key="1">
    <citation type="submission" date="2016-11" db="EMBL/GenBank/DDBJ databases">
        <authorList>
            <person name="Jaros S."/>
            <person name="Januszkiewicz K."/>
            <person name="Wedrychowicz H."/>
        </authorList>
    </citation>
    <scope>NUCLEOTIDE SEQUENCE [LARGE SCALE GENOMIC DNA]</scope>
    <source>
        <strain evidence="4 5">DSM 12906</strain>
    </source>
</reference>
<dbReference type="EMBL" id="FQZG01000045">
    <property type="protein sequence ID" value="SHJ39592.1"/>
    <property type="molecule type" value="Genomic_DNA"/>
</dbReference>
<keyword evidence="2" id="KW-1133">Transmembrane helix</keyword>
<feature type="transmembrane region" description="Helical" evidence="2">
    <location>
        <begin position="221"/>
        <end position="238"/>
    </location>
</feature>
<feature type="domain" description="YdbS-like PH" evidence="3">
    <location>
        <begin position="360"/>
        <end position="428"/>
    </location>
</feature>